<keyword evidence="2" id="KW-0472">Membrane</keyword>
<evidence type="ECO:0000256" key="2">
    <source>
        <dbReference type="SAM" id="Phobius"/>
    </source>
</evidence>
<comment type="caution">
    <text evidence="3">The sequence shown here is derived from an EMBL/GenBank/DDBJ whole genome shotgun (WGS) entry which is preliminary data.</text>
</comment>
<dbReference type="Proteomes" id="UP001501116">
    <property type="component" value="Unassembled WGS sequence"/>
</dbReference>
<dbReference type="RefSeq" id="WP_344414239.1">
    <property type="nucleotide sequence ID" value="NZ_BAAANN010000004.1"/>
</dbReference>
<protein>
    <submittedName>
        <fullName evidence="3">Uncharacterized protein</fullName>
    </submittedName>
</protein>
<sequence>MSLFQQVWLWSALAFVVGALLSWVFLTRPVQKRNRELERRLAEETARPKQSSFPATVAAGAVGAAGAAGAFAGSDTGSDIDDAFATVNQGGAPEPTPTRTFEPATAESFPSPETAPPAPSASSPGYAADEPEWSVRDLSADRDTAPETAGHALFAEDPPDGPTARTGGVGSVLEPEQPERVRFDFNAADDAAFEPVGRDEPASYGRESEKDTSAAEETSIFQSVSSSTVDNEPSSYGSAEETSVFQPSSLDYYHEENGDGPEPVPAAHQEKNESAEPGALFAEPEPTSMADPLAAPSETGFDPAFPDDVETPADPGASVFEPRVKPQSNSLFQPAPREEETPAYAFSAGPEAELNEDAEQDDDGVPEESAAEMTQVLPKRQPRQSPPGGFDPPRPIQPSMRPIERREPEGGGHSGSLFEPAVPPNQHAPAPAEDQSPPAREHSGSSVPPGPFGPGSAMPKPGGGRPTDEFTVKASVTALRYCSEESPQFPRMVAEVWFRTAADAERVGFRPVT</sequence>
<keyword evidence="2" id="KW-0812">Transmembrane</keyword>
<proteinExistence type="predicted"/>
<feature type="compositionally biased region" description="Acidic residues" evidence="1">
    <location>
        <begin position="353"/>
        <end position="370"/>
    </location>
</feature>
<reference evidence="3 4" key="1">
    <citation type="journal article" date="2019" name="Int. J. Syst. Evol. Microbiol.">
        <title>The Global Catalogue of Microorganisms (GCM) 10K type strain sequencing project: providing services to taxonomists for standard genome sequencing and annotation.</title>
        <authorList>
            <consortium name="The Broad Institute Genomics Platform"/>
            <consortium name="The Broad Institute Genome Sequencing Center for Infectious Disease"/>
            <person name="Wu L."/>
            <person name="Ma J."/>
        </authorList>
    </citation>
    <scope>NUCLEOTIDE SEQUENCE [LARGE SCALE GENOMIC DNA]</scope>
    <source>
        <strain evidence="3 4">JCM 14545</strain>
    </source>
</reference>
<accession>A0ABN2Q683</accession>
<name>A0ABN2Q683_9PSEU</name>
<keyword evidence="4" id="KW-1185">Reference proteome</keyword>
<organism evidence="3 4">
    <name type="scientific">Amycolatopsis minnesotensis</name>
    <dbReference type="NCBI Taxonomy" id="337894"/>
    <lineage>
        <taxon>Bacteria</taxon>
        <taxon>Bacillati</taxon>
        <taxon>Actinomycetota</taxon>
        <taxon>Actinomycetes</taxon>
        <taxon>Pseudonocardiales</taxon>
        <taxon>Pseudonocardiaceae</taxon>
        <taxon>Amycolatopsis</taxon>
    </lineage>
</organism>
<feature type="compositionally biased region" description="Polar residues" evidence="1">
    <location>
        <begin position="215"/>
        <end position="249"/>
    </location>
</feature>
<evidence type="ECO:0000313" key="3">
    <source>
        <dbReference type="EMBL" id="GAA1945498.1"/>
    </source>
</evidence>
<feature type="compositionally biased region" description="Basic and acidic residues" evidence="1">
    <location>
        <begin position="133"/>
        <end position="145"/>
    </location>
</feature>
<dbReference type="EMBL" id="BAAANN010000004">
    <property type="protein sequence ID" value="GAA1945498.1"/>
    <property type="molecule type" value="Genomic_DNA"/>
</dbReference>
<evidence type="ECO:0000313" key="4">
    <source>
        <dbReference type="Proteomes" id="UP001501116"/>
    </source>
</evidence>
<feature type="compositionally biased region" description="Basic and acidic residues" evidence="1">
    <location>
        <begin position="196"/>
        <end position="213"/>
    </location>
</feature>
<gene>
    <name evidence="3" type="ORF">GCM10009754_11610</name>
</gene>
<feature type="region of interest" description="Disordered" evidence="1">
    <location>
        <begin position="82"/>
        <end position="470"/>
    </location>
</feature>
<feature type="transmembrane region" description="Helical" evidence="2">
    <location>
        <begin position="7"/>
        <end position="26"/>
    </location>
</feature>
<evidence type="ECO:0000256" key="1">
    <source>
        <dbReference type="SAM" id="MobiDB-lite"/>
    </source>
</evidence>
<keyword evidence="2" id="KW-1133">Transmembrane helix</keyword>